<dbReference type="PROSITE" id="PS51257">
    <property type="entry name" value="PROKAR_LIPOPROTEIN"/>
    <property type="match status" value="1"/>
</dbReference>
<keyword evidence="3" id="KW-1185">Reference proteome</keyword>
<reference evidence="2 3" key="1">
    <citation type="submission" date="2024-04" db="EMBL/GenBank/DDBJ databases">
        <title>Isolation of an actinomycete strain from pig manure.</title>
        <authorList>
            <person name="Gong T."/>
            <person name="Yu Z."/>
            <person name="An M."/>
            <person name="Wei C."/>
            <person name="Yang W."/>
            <person name="Liu L."/>
        </authorList>
    </citation>
    <scope>NUCLEOTIDE SEQUENCE [LARGE SCALE GENOMIC DNA]</scope>
    <source>
        <strain evidence="2 3">ZF39</strain>
    </source>
</reference>
<keyword evidence="1" id="KW-0812">Transmembrane</keyword>
<dbReference type="Proteomes" id="UP001442841">
    <property type="component" value="Chromosome"/>
</dbReference>
<feature type="transmembrane region" description="Helical" evidence="1">
    <location>
        <begin position="142"/>
        <end position="163"/>
    </location>
</feature>
<evidence type="ECO:0000256" key="1">
    <source>
        <dbReference type="SAM" id="Phobius"/>
    </source>
</evidence>
<feature type="transmembrane region" description="Helical" evidence="1">
    <location>
        <begin position="106"/>
        <end position="130"/>
    </location>
</feature>
<dbReference type="EMBL" id="CP154795">
    <property type="protein sequence ID" value="XAN08187.1"/>
    <property type="molecule type" value="Genomic_DNA"/>
</dbReference>
<feature type="transmembrane region" description="Helical" evidence="1">
    <location>
        <begin position="175"/>
        <end position="201"/>
    </location>
</feature>
<keyword evidence="1" id="KW-0472">Membrane</keyword>
<accession>A0ABZ3FS20</accession>
<dbReference type="Pfam" id="PF12730">
    <property type="entry name" value="ABC2_membrane_4"/>
    <property type="match status" value="1"/>
</dbReference>
<sequence length="249" mass="26929">MRFLAVEYAKMRRLKVWLVAGVLSLGTLLFSCMQLFRSSYVAAINDPAQQHWEGTLLWYAMAKAMTAPLLAAVLASRLVDVEHQGNGWLMAATLGQSKGRLCLTKILALAPVVLATTVFELGGLVLASRLVGATLPLPVGPWLWYAFASFAITLAILAGHVWISARVDNQLTGLAVGVLGAFAGVFTMLMPSWLAHILPWGYYAVAAVYRMSGDGFESTPIAWPAVTLFLLVLAALVALGLRRLDRIES</sequence>
<evidence type="ECO:0000313" key="2">
    <source>
        <dbReference type="EMBL" id="XAN08187.1"/>
    </source>
</evidence>
<gene>
    <name evidence="2" type="ORF">AADG42_13035</name>
</gene>
<evidence type="ECO:0000313" key="3">
    <source>
        <dbReference type="Proteomes" id="UP001442841"/>
    </source>
</evidence>
<keyword evidence="1" id="KW-1133">Transmembrane helix</keyword>
<feature type="transmembrane region" description="Helical" evidence="1">
    <location>
        <begin position="56"/>
        <end position="75"/>
    </location>
</feature>
<protein>
    <submittedName>
        <fullName evidence="2">ABC transporter permease</fullName>
    </submittedName>
</protein>
<name>A0ABZ3FS20_9ACTN</name>
<feature type="transmembrane region" description="Helical" evidence="1">
    <location>
        <begin position="16"/>
        <end position="36"/>
    </location>
</feature>
<dbReference type="CDD" id="cd21809">
    <property type="entry name" value="ABC-2_lan_permease-like"/>
    <property type="match status" value="1"/>
</dbReference>
<proteinExistence type="predicted"/>
<dbReference type="RefSeq" id="WP_425309643.1">
    <property type="nucleotide sequence ID" value="NZ_CP154795.1"/>
</dbReference>
<organism evidence="2 3">
    <name type="scientific">Ammonicoccus fulvus</name>
    <dbReference type="NCBI Taxonomy" id="3138240"/>
    <lineage>
        <taxon>Bacteria</taxon>
        <taxon>Bacillati</taxon>
        <taxon>Actinomycetota</taxon>
        <taxon>Actinomycetes</taxon>
        <taxon>Propionibacteriales</taxon>
        <taxon>Propionibacteriaceae</taxon>
        <taxon>Ammonicoccus</taxon>
    </lineage>
</organism>
<feature type="transmembrane region" description="Helical" evidence="1">
    <location>
        <begin position="221"/>
        <end position="241"/>
    </location>
</feature>